<accession>A0A419T8G5</accession>
<dbReference type="Proteomes" id="UP000284177">
    <property type="component" value="Unassembled WGS sequence"/>
</dbReference>
<reference evidence="1 2" key="1">
    <citation type="submission" date="2016-08" db="EMBL/GenBank/DDBJ databases">
        <title>Novel Firmicutes and Novel Genomes.</title>
        <authorList>
            <person name="Poppleton D.I."/>
            <person name="Gribaldo S."/>
        </authorList>
    </citation>
    <scope>NUCLEOTIDE SEQUENCE [LARGE SCALE GENOMIC DNA]</scope>
    <source>
        <strain evidence="1 2">CTT3</strain>
    </source>
</reference>
<dbReference type="AlphaFoldDB" id="A0A419T8G5"/>
<organism evidence="1 2">
    <name type="scientific">Thermohalobacter berrensis</name>
    <dbReference type="NCBI Taxonomy" id="99594"/>
    <lineage>
        <taxon>Bacteria</taxon>
        <taxon>Bacillati</taxon>
        <taxon>Bacillota</taxon>
        <taxon>Tissierellia</taxon>
        <taxon>Tissierellales</taxon>
        <taxon>Thermohalobacteraceae</taxon>
        <taxon>Thermohalobacter</taxon>
    </lineage>
</organism>
<protein>
    <submittedName>
        <fullName evidence="1">RNA-binding protein</fullName>
    </submittedName>
</protein>
<dbReference type="RefSeq" id="WP_120167507.1">
    <property type="nucleotide sequence ID" value="NZ_MCIB01000004.1"/>
</dbReference>
<dbReference type="InterPro" id="IPR019300">
    <property type="entry name" value="CooT"/>
</dbReference>
<evidence type="ECO:0000313" key="1">
    <source>
        <dbReference type="EMBL" id="RKD33771.1"/>
    </source>
</evidence>
<dbReference type="OrthoDB" id="1753767at2"/>
<proteinExistence type="predicted"/>
<keyword evidence="2" id="KW-1185">Reference proteome</keyword>
<dbReference type="EMBL" id="MCIB01000004">
    <property type="protein sequence ID" value="RKD33771.1"/>
    <property type="molecule type" value="Genomic_DNA"/>
</dbReference>
<sequence length="62" mass="7020">MCESTAYLITKDGEKKVMENVVNMKPENGKVYLTGLLGDQKIVEGKIEEIKLIEHKILISQE</sequence>
<comment type="caution">
    <text evidence="1">The sequence shown here is derived from an EMBL/GenBank/DDBJ whole genome shotgun (WGS) entry which is preliminary data.</text>
</comment>
<dbReference type="Pfam" id="PF10133">
    <property type="entry name" value="CooT"/>
    <property type="match status" value="1"/>
</dbReference>
<name>A0A419T8G5_9FIRM</name>
<evidence type="ECO:0000313" key="2">
    <source>
        <dbReference type="Proteomes" id="UP000284177"/>
    </source>
</evidence>
<gene>
    <name evidence="1" type="ORF">BET03_08580</name>
</gene>